<dbReference type="GO" id="GO:0022857">
    <property type="term" value="F:transmembrane transporter activity"/>
    <property type="evidence" value="ECO:0007669"/>
    <property type="project" value="TreeGrafter"/>
</dbReference>
<dbReference type="AlphaFoldDB" id="A0A1W1Y1N3"/>
<dbReference type="Pfam" id="PF12704">
    <property type="entry name" value="MacB_PCD"/>
    <property type="match status" value="1"/>
</dbReference>
<feature type="transmembrane region" description="Helical" evidence="7">
    <location>
        <begin position="21"/>
        <end position="45"/>
    </location>
</feature>
<dbReference type="PANTHER" id="PTHR30572:SF4">
    <property type="entry name" value="ABC TRANSPORTER PERMEASE YTRF"/>
    <property type="match status" value="1"/>
</dbReference>
<evidence type="ECO:0000256" key="2">
    <source>
        <dbReference type="ARBA" id="ARBA00022475"/>
    </source>
</evidence>
<comment type="similarity">
    <text evidence="6">Belongs to the ABC-4 integral membrane protein family.</text>
</comment>
<keyword evidence="2" id="KW-1003">Cell membrane</keyword>
<dbReference type="OrthoDB" id="4814201at2"/>
<evidence type="ECO:0000256" key="5">
    <source>
        <dbReference type="ARBA" id="ARBA00023136"/>
    </source>
</evidence>
<evidence type="ECO:0000256" key="3">
    <source>
        <dbReference type="ARBA" id="ARBA00022692"/>
    </source>
</evidence>
<dbReference type="GO" id="GO:0005886">
    <property type="term" value="C:plasma membrane"/>
    <property type="evidence" value="ECO:0007669"/>
    <property type="project" value="UniProtKB-SubCell"/>
</dbReference>
<accession>A0A1W1Y1N3</accession>
<feature type="transmembrane region" description="Helical" evidence="7">
    <location>
        <begin position="371"/>
        <end position="393"/>
    </location>
</feature>
<feature type="transmembrane region" description="Helical" evidence="7">
    <location>
        <begin position="335"/>
        <end position="365"/>
    </location>
</feature>
<gene>
    <name evidence="10" type="ORF">SAMN06296008_10133</name>
</gene>
<dbReference type="EMBL" id="FWXJ01000001">
    <property type="protein sequence ID" value="SMC30099.1"/>
    <property type="molecule type" value="Genomic_DNA"/>
</dbReference>
<dbReference type="PANTHER" id="PTHR30572">
    <property type="entry name" value="MEMBRANE COMPONENT OF TRANSPORTER-RELATED"/>
    <property type="match status" value="1"/>
</dbReference>
<organism evidence="10 11">
    <name type="scientific">Polynucleobacter kasalickyi</name>
    <dbReference type="NCBI Taxonomy" id="1938817"/>
    <lineage>
        <taxon>Bacteria</taxon>
        <taxon>Pseudomonadati</taxon>
        <taxon>Pseudomonadota</taxon>
        <taxon>Betaproteobacteria</taxon>
        <taxon>Burkholderiales</taxon>
        <taxon>Burkholderiaceae</taxon>
        <taxon>Polynucleobacter</taxon>
    </lineage>
</organism>
<comment type="subcellular location">
    <subcellularLocation>
        <location evidence="1">Cell membrane</location>
        <topology evidence="1">Multi-pass membrane protein</topology>
    </subcellularLocation>
</comment>
<protein>
    <submittedName>
        <fullName evidence="10">Putative ABC transport system permease protein</fullName>
    </submittedName>
</protein>
<dbReference type="Proteomes" id="UP000192708">
    <property type="component" value="Unassembled WGS sequence"/>
</dbReference>
<evidence type="ECO:0000256" key="4">
    <source>
        <dbReference type="ARBA" id="ARBA00022989"/>
    </source>
</evidence>
<dbReference type="RefSeq" id="WP_084281835.1">
    <property type="nucleotide sequence ID" value="NZ_FWXJ01000001.1"/>
</dbReference>
<keyword evidence="4 7" id="KW-1133">Transmembrane helix</keyword>
<keyword evidence="11" id="KW-1185">Reference proteome</keyword>
<name>A0A1W1Y1N3_9BURK</name>
<evidence type="ECO:0000256" key="6">
    <source>
        <dbReference type="ARBA" id="ARBA00038076"/>
    </source>
</evidence>
<reference evidence="10 11" key="1">
    <citation type="submission" date="2017-04" db="EMBL/GenBank/DDBJ databases">
        <authorList>
            <person name="Afonso C.L."/>
            <person name="Miller P.J."/>
            <person name="Scott M.A."/>
            <person name="Spackman E."/>
            <person name="Goraichik I."/>
            <person name="Dimitrov K.M."/>
            <person name="Suarez D.L."/>
            <person name="Swayne D.E."/>
        </authorList>
    </citation>
    <scope>NUCLEOTIDE SEQUENCE [LARGE SCALE GENOMIC DNA]</scope>
    <source>
        <strain evidence="10 11">VK13</strain>
    </source>
</reference>
<evidence type="ECO:0000259" key="8">
    <source>
        <dbReference type="Pfam" id="PF02687"/>
    </source>
</evidence>
<dbReference type="STRING" id="1938817.SAMN06296008_10133"/>
<proteinExistence type="inferred from homology"/>
<evidence type="ECO:0000256" key="7">
    <source>
        <dbReference type="SAM" id="Phobius"/>
    </source>
</evidence>
<feature type="domain" description="ABC3 transporter permease C-terminal" evidence="8">
    <location>
        <begin position="291"/>
        <end position="403"/>
    </location>
</feature>
<evidence type="ECO:0000256" key="1">
    <source>
        <dbReference type="ARBA" id="ARBA00004651"/>
    </source>
</evidence>
<keyword evidence="3 7" id="KW-0812">Transmembrane</keyword>
<feature type="transmembrane region" description="Helical" evidence="7">
    <location>
        <begin position="283"/>
        <end position="311"/>
    </location>
</feature>
<dbReference type="Pfam" id="PF02687">
    <property type="entry name" value="FtsX"/>
    <property type="match status" value="1"/>
</dbReference>
<evidence type="ECO:0000259" key="9">
    <source>
        <dbReference type="Pfam" id="PF12704"/>
    </source>
</evidence>
<keyword evidence="5 7" id="KW-0472">Membrane</keyword>
<dbReference type="InterPro" id="IPR025857">
    <property type="entry name" value="MacB_PCD"/>
</dbReference>
<evidence type="ECO:0000313" key="11">
    <source>
        <dbReference type="Proteomes" id="UP000192708"/>
    </source>
</evidence>
<dbReference type="InterPro" id="IPR003838">
    <property type="entry name" value="ABC3_permease_C"/>
</dbReference>
<dbReference type="InterPro" id="IPR050250">
    <property type="entry name" value="Macrolide_Exporter_MacB"/>
</dbReference>
<evidence type="ECO:0000313" key="10">
    <source>
        <dbReference type="EMBL" id="SMC30099.1"/>
    </source>
</evidence>
<sequence>MSNSVNLIIALQALRVNKLRSVLTMLGIVIGVAAVIAMIAIGGGAQQRVQEQIASLGSNLLIVIPGSVIQSGARLGLGNAQTLTESDYKAIQQEIPEVQVAAPVSRGNAQVVFGNTNWATSIQGVYNDYFEAREWGLIEGRLFDQGEISRFGKVAIIGKTVASQLFGEDNPIGEMVRIRGIPFEIIGVADGKGQSGMGQDQDDVIFVPLTTGRARLFGEPRGRIARVGTILVKAHNGADTKYVEDRITELLRQRHRIQPTMENDFQVRNLSEILKTQEAASRIMSMLLAAVASVSLLVGGIGIMNIMLVSVTERTREIGLRLAVGARSKDIMTQFLVEAMTLSTIGGGIGVLLGVGISLLVAWLAAWNISLSILSILLAVGFSATIGIFFGYYPAKTAAKMQPIAALRYE</sequence>
<feature type="domain" description="MacB-like periplasmic core" evidence="9">
    <location>
        <begin position="21"/>
        <end position="249"/>
    </location>
</feature>